<organism evidence="4 5">
    <name type="scientific">Brachionus plicatilis</name>
    <name type="common">Marine rotifer</name>
    <name type="synonym">Brachionus muelleri</name>
    <dbReference type="NCBI Taxonomy" id="10195"/>
    <lineage>
        <taxon>Eukaryota</taxon>
        <taxon>Metazoa</taxon>
        <taxon>Spiralia</taxon>
        <taxon>Gnathifera</taxon>
        <taxon>Rotifera</taxon>
        <taxon>Eurotatoria</taxon>
        <taxon>Monogononta</taxon>
        <taxon>Pseudotrocha</taxon>
        <taxon>Ploima</taxon>
        <taxon>Brachionidae</taxon>
        <taxon>Brachionus</taxon>
    </lineage>
</organism>
<dbReference type="InterPro" id="IPR042651">
    <property type="entry name" value="Rgs22"/>
</dbReference>
<feature type="domain" description="RGS" evidence="3">
    <location>
        <begin position="359"/>
        <end position="466"/>
    </location>
</feature>
<dbReference type="Gene3D" id="1.10.167.10">
    <property type="entry name" value="Regulator of G-protein Signalling 4, domain 2"/>
    <property type="match status" value="3"/>
</dbReference>
<keyword evidence="1" id="KW-0175">Coiled coil</keyword>
<feature type="region of interest" description="Disordered" evidence="2">
    <location>
        <begin position="1227"/>
        <end position="1255"/>
    </location>
</feature>
<dbReference type="SMART" id="SM00315">
    <property type="entry name" value="RGS"/>
    <property type="match status" value="2"/>
</dbReference>
<dbReference type="GO" id="GO:0005634">
    <property type="term" value="C:nucleus"/>
    <property type="evidence" value="ECO:0007669"/>
    <property type="project" value="TreeGrafter"/>
</dbReference>
<feature type="domain" description="RGS" evidence="3">
    <location>
        <begin position="844"/>
        <end position="962"/>
    </location>
</feature>
<dbReference type="EMBL" id="REGN01000157">
    <property type="protein sequence ID" value="RNA44071.1"/>
    <property type="molecule type" value="Genomic_DNA"/>
</dbReference>
<evidence type="ECO:0000313" key="4">
    <source>
        <dbReference type="EMBL" id="RNA44071.1"/>
    </source>
</evidence>
<evidence type="ECO:0000256" key="1">
    <source>
        <dbReference type="SAM" id="Coils"/>
    </source>
</evidence>
<feature type="compositionally biased region" description="Polar residues" evidence="2">
    <location>
        <begin position="1228"/>
        <end position="1240"/>
    </location>
</feature>
<feature type="non-terminal residue" evidence="4">
    <location>
        <position position="1"/>
    </location>
</feature>
<feature type="compositionally biased region" description="Low complexity" evidence="2">
    <location>
        <begin position="80"/>
        <end position="90"/>
    </location>
</feature>
<feature type="domain" description="RGS" evidence="3">
    <location>
        <begin position="544"/>
        <end position="648"/>
    </location>
</feature>
<feature type="coiled-coil region" evidence="1">
    <location>
        <begin position="713"/>
        <end position="756"/>
    </location>
</feature>
<dbReference type="InterPro" id="IPR016137">
    <property type="entry name" value="RGS"/>
</dbReference>
<dbReference type="STRING" id="10195.A0A3M7T7Y1"/>
<feature type="region of interest" description="Disordered" evidence="2">
    <location>
        <begin position="139"/>
        <end position="166"/>
    </location>
</feature>
<evidence type="ECO:0000256" key="2">
    <source>
        <dbReference type="SAM" id="MobiDB-lite"/>
    </source>
</evidence>
<sequence>SINLIDFFNLSGIDLSNYALEDLLAFDDIFLDYFNNFLKNQAFPQQIQYNRYLGKFEEIEPNQSSIVLTERLPRLINIGNSNPDNTNNESNDTERSDAQNSSVFDWVRIERLPLFFRTDFFREFKLCKLLTRSLDEERPNSASSSQLIGGYSRQSPPLSNSLSTDDHERTFDDAALFASSSNKDYHYKPSNIDEILQNFYADSNMLDSSLQIDMPYLEKFNRALFQRPGSRALSVPAYFPFATLNRYASSNLMTKAKKSATKSGKSGLNSDKANNFEEEKLKKAENFEDLTQIDRMKPENLDSEFLIEEDYEQDFDEENPKHFDVKLEENLSFLDEDLPNDNFVENPNLHASINQYKLKFLGSVNGMREFKEFLRHTSGFRLLKFWLDCEFYRDSMQDYDQIDNMATRNRLFRDINEKYVFTFAKKMHEKVSKNYFAGHGLNHSLFDRIQYDVLRRLRSYWVPRFVLNKLKQKGKNYGAYPLPPLTPDYSRQSTYLSAPPSRKGCTEAYKFENKTALLNEDQKKVLNMKVRHALLADKDAGGPFLRYISGNCPEYLPLILFWYDVCDFHNAEAIGYDKNSRLQHAWAIFNNYLSSTARFNIGISKEVSEEARKSLQKQSTMEGQFADELDTNLFQPVMEQIVPYLENSWLQFIKDDVLKFTESRLNVIQRDDQDDEENLIENLHEPEISIENGQIHLKRTRIIDMIFNKNKKKKEAAARKKVLTEEEKRERAERIKQMENERKKALKAAAKRAKLNKLSVVDEEDDQFSRKNFKKLSNMINNNNLVSSSGFMSLNNLQNNSQNGLGFNNFRNRMLSTAKSSETNEKSERRSKKGLSFATDRSALFEKVFSNKNMMQLFRKFVFDLGQKDQLNKFNAMVEAKQYLDHDELQKKNAISNIMSRVYLDPNSKKNLLPLSDRLKQKLHADSPSDSKMSNRPKTPFMLAMVREFRSGLEENFQKFCEQYATEFSLSSPEEFALLTQSELLTLLGDSYNPKDFDFDEKGEGKATPSREDRNEFSKILYEWSIGKSAEKLYGFFAHLGEHGRKDGLPFLEKDLLFCIDSIRLKEINGDDVLKQKAQVMIEIYLESQIPPSIQIDASLEVNQKLLKAASKIAQGNYSSVDLAIFDEVRTSFYKDLLPYWAGFKAIFKEDAQLQETKQDKILKERLDEFLNTKNPSPSDFKLPPLSPQPMIFSPNMTNYRQHTGISQNMNITFSIATGIKYRDEKAQNQIGGRNSTSISNERKNSGAFQQIIIK</sequence>
<dbReference type="GO" id="GO:0005737">
    <property type="term" value="C:cytoplasm"/>
    <property type="evidence" value="ECO:0007669"/>
    <property type="project" value="TreeGrafter"/>
</dbReference>
<evidence type="ECO:0000313" key="5">
    <source>
        <dbReference type="Proteomes" id="UP000276133"/>
    </source>
</evidence>
<keyword evidence="5" id="KW-1185">Reference proteome</keyword>
<dbReference type="SUPFAM" id="SSF48097">
    <property type="entry name" value="Regulator of G-protein signaling, RGS"/>
    <property type="match status" value="2"/>
</dbReference>
<dbReference type="Proteomes" id="UP000276133">
    <property type="component" value="Unassembled WGS sequence"/>
</dbReference>
<dbReference type="InterPro" id="IPR036305">
    <property type="entry name" value="RGS_sf"/>
</dbReference>
<feature type="compositionally biased region" description="Polar residues" evidence="2">
    <location>
        <begin position="140"/>
        <end position="163"/>
    </location>
</feature>
<dbReference type="PANTHER" id="PTHR46583">
    <property type="entry name" value="REGULATOR OF G-PROTEIN SIGNALING 22"/>
    <property type="match status" value="1"/>
</dbReference>
<evidence type="ECO:0000259" key="3">
    <source>
        <dbReference type="PROSITE" id="PS50132"/>
    </source>
</evidence>
<comment type="caution">
    <text evidence="4">The sequence shown here is derived from an EMBL/GenBank/DDBJ whole genome shotgun (WGS) entry which is preliminary data.</text>
</comment>
<dbReference type="PANTHER" id="PTHR46583:SF2">
    <property type="entry name" value="RGS DOMAIN-CONTAINING PROTEIN"/>
    <property type="match status" value="1"/>
</dbReference>
<protein>
    <submittedName>
        <fullName evidence="4">Regulator of G-signaling 22</fullName>
    </submittedName>
</protein>
<dbReference type="GO" id="GO:0009966">
    <property type="term" value="P:regulation of signal transduction"/>
    <property type="evidence" value="ECO:0007669"/>
    <property type="project" value="InterPro"/>
</dbReference>
<dbReference type="PROSITE" id="PS50132">
    <property type="entry name" value="RGS"/>
    <property type="match status" value="3"/>
</dbReference>
<reference evidence="4 5" key="1">
    <citation type="journal article" date="2018" name="Sci. Rep.">
        <title>Genomic signatures of local adaptation to the degree of environmental predictability in rotifers.</title>
        <authorList>
            <person name="Franch-Gras L."/>
            <person name="Hahn C."/>
            <person name="Garcia-Roger E.M."/>
            <person name="Carmona M.J."/>
            <person name="Serra M."/>
            <person name="Gomez A."/>
        </authorList>
    </citation>
    <scope>NUCLEOTIDE SEQUENCE [LARGE SCALE GENOMIC DNA]</scope>
    <source>
        <strain evidence="4">HYR1</strain>
    </source>
</reference>
<dbReference type="OrthoDB" id="10013157at2759"/>
<dbReference type="AlphaFoldDB" id="A0A3M7T7Y1"/>
<feature type="region of interest" description="Disordered" evidence="2">
    <location>
        <begin position="78"/>
        <end position="97"/>
    </location>
</feature>
<dbReference type="Pfam" id="PF00615">
    <property type="entry name" value="RGS"/>
    <property type="match status" value="2"/>
</dbReference>
<accession>A0A3M7T7Y1</accession>
<dbReference type="GO" id="GO:0001965">
    <property type="term" value="F:G-protein alpha-subunit binding"/>
    <property type="evidence" value="ECO:0007669"/>
    <property type="project" value="InterPro"/>
</dbReference>
<name>A0A3M7T7Y1_BRAPC</name>
<dbReference type="InterPro" id="IPR044926">
    <property type="entry name" value="RGS_subdomain_2"/>
</dbReference>
<proteinExistence type="predicted"/>
<gene>
    <name evidence="4" type="ORF">BpHYR1_042622</name>
</gene>